<dbReference type="Pfam" id="PF16344">
    <property type="entry name" value="FecR_C"/>
    <property type="match status" value="1"/>
</dbReference>
<sequence>MIVLYSGQMDENTEKRIYDLLSKKMTGDASTEELQALENLLFRYPEFRFLHDELGKPDYDQDAAAERALQAFAVHYYGKFSQDMAAAGHDDKASTRLLVPIVKQRSGKVWLKAAAVIAVPFLLGLGFYLSLHDTEADDISAGKDVSEMVTQKASKSKIRLPDGTTVMLNADSKISYSKNFGAHSRSVILEGEAYFDVVSNAESPFVIHTENADIRVLGTTLNVRSYPGEAKFETSLINGKVEVSLKNSKKAFILKPSEKLVLPKNNVSALNLTQVRMLDSAVVETAWIKGQLSFVDEPFSAIAAELERQYNVTFEFNNTDAMQHRYTGIFDKTKIEDVLNILKLIKPFNYTITNNTVIIF</sequence>
<dbReference type="PIRSF" id="PIRSF018266">
    <property type="entry name" value="FecR"/>
    <property type="match status" value="1"/>
</dbReference>
<keyword evidence="5" id="KW-1185">Reference proteome</keyword>
<feature type="transmembrane region" description="Helical" evidence="1">
    <location>
        <begin position="109"/>
        <end position="131"/>
    </location>
</feature>
<keyword evidence="1" id="KW-1133">Transmembrane helix</keyword>
<dbReference type="Gene3D" id="2.60.120.1440">
    <property type="match status" value="1"/>
</dbReference>
<dbReference type="InterPro" id="IPR012373">
    <property type="entry name" value="Ferrdict_sens_TM"/>
</dbReference>
<feature type="domain" description="FecR protein" evidence="2">
    <location>
        <begin position="147"/>
        <end position="242"/>
    </location>
</feature>
<dbReference type="STRING" id="1419482.SAMN05444266_106380"/>
<name>A0A1M7G2M9_9BACT</name>
<evidence type="ECO:0000313" key="5">
    <source>
        <dbReference type="Proteomes" id="UP000184420"/>
    </source>
</evidence>
<dbReference type="GO" id="GO:0016989">
    <property type="term" value="F:sigma factor antagonist activity"/>
    <property type="evidence" value="ECO:0007669"/>
    <property type="project" value="TreeGrafter"/>
</dbReference>
<dbReference type="PANTHER" id="PTHR30273">
    <property type="entry name" value="PERIPLASMIC SIGNAL SENSOR AND SIGMA FACTOR ACTIVATOR FECR-RELATED"/>
    <property type="match status" value="1"/>
</dbReference>
<dbReference type="Pfam" id="PF04773">
    <property type="entry name" value="FecR"/>
    <property type="match status" value="1"/>
</dbReference>
<dbReference type="AlphaFoldDB" id="A0A1M7G2M9"/>
<proteinExistence type="predicted"/>
<dbReference type="PANTHER" id="PTHR30273:SF2">
    <property type="entry name" value="PROTEIN FECR"/>
    <property type="match status" value="1"/>
</dbReference>
<evidence type="ECO:0000259" key="2">
    <source>
        <dbReference type="Pfam" id="PF04773"/>
    </source>
</evidence>
<feature type="domain" description="Protein FecR C-terminal" evidence="3">
    <location>
        <begin position="292"/>
        <end position="359"/>
    </location>
</feature>
<protein>
    <submittedName>
        <fullName evidence="4">FecR family protein</fullName>
    </submittedName>
</protein>
<dbReference type="Proteomes" id="UP000184420">
    <property type="component" value="Unassembled WGS sequence"/>
</dbReference>
<accession>A0A1M7G2M9</accession>
<dbReference type="EMBL" id="FRBL01000006">
    <property type="protein sequence ID" value="SHM10614.1"/>
    <property type="molecule type" value="Genomic_DNA"/>
</dbReference>
<gene>
    <name evidence="4" type="ORF">SAMN05444266_106380</name>
</gene>
<keyword evidence="1" id="KW-0812">Transmembrane</keyword>
<organism evidence="4 5">
    <name type="scientific">Chitinophaga jiangningensis</name>
    <dbReference type="NCBI Taxonomy" id="1419482"/>
    <lineage>
        <taxon>Bacteria</taxon>
        <taxon>Pseudomonadati</taxon>
        <taxon>Bacteroidota</taxon>
        <taxon>Chitinophagia</taxon>
        <taxon>Chitinophagales</taxon>
        <taxon>Chitinophagaceae</taxon>
        <taxon>Chitinophaga</taxon>
    </lineage>
</organism>
<reference evidence="4 5" key="1">
    <citation type="submission" date="2016-11" db="EMBL/GenBank/DDBJ databases">
        <authorList>
            <person name="Jaros S."/>
            <person name="Januszkiewicz K."/>
            <person name="Wedrychowicz H."/>
        </authorList>
    </citation>
    <scope>NUCLEOTIDE SEQUENCE [LARGE SCALE GENOMIC DNA]</scope>
    <source>
        <strain evidence="4 5">DSM 27406</strain>
    </source>
</reference>
<evidence type="ECO:0000259" key="3">
    <source>
        <dbReference type="Pfam" id="PF16344"/>
    </source>
</evidence>
<keyword evidence="1" id="KW-0472">Membrane</keyword>
<evidence type="ECO:0000256" key="1">
    <source>
        <dbReference type="SAM" id="Phobius"/>
    </source>
</evidence>
<dbReference type="InterPro" id="IPR032508">
    <property type="entry name" value="FecR_C"/>
</dbReference>
<dbReference type="Gene3D" id="3.55.50.30">
    <property type="match status" value="1"/>
</dbReference>
<evidence type="ECO:0000313" key="4">
    <source>
        <dbReference type="EMBL" id="SHM10614.1"/>
    </source>
</evidence>
<dbReference type="InterPro" id="IPR006860">
    <property type="entry name" value="FecR"/>
</dbReference>